<keyword evidence="6 11" id="KW-0411">Iron-sulfur</keyword>
<protein>
    <recommendedName>
        <fullName evidence="11">Transcriptional regulator WhiB</fullName>
    </recommendedName>
</protein>
<feature type="binding site" evidence="11">
    <location>
        <position position="64"/>
    </location>
    <ligand>
        <name>[4Fe-4S] cluster</name>
        <dbReference type="ChEBI" id="CHEBI:49883"/>
    </ligand>
</feature>
<comment type="similarity">
    <text evidence="2 11">Belongs to the WhiB family.</text>
</comment>
<dbReference type="GO" id="GO:0047134">
    <property type="term" value="F:protein-disulfide reductase [NAD(P)H] activity"/>
    <property type="evidence" value="ECO:0007669"/>
    <property type="project" value="TreeGrafter"/>
</dbReference>
<name>A0A1H7MS04_9NOCA</name>
<dbReference type="GO" id="GO:0051539">
    <property type="term" value="F:4 iron, 4 sulfur cluster binding"/>
    <property type="evidence" value="ECO:0007669"/>
    <property type="project" value="UniProtKB-UniRule"/>
</dbReference>
<evidence type="ECO:0000256" key="1">
    <source>
        <dbReference type="ARBA" id="ARBA00004496"/>
    </source>
</evidence>
<evidence type="ECO:0000256" key="8">
    <source>
        <dbReference type="ARBA" id="ARBA00023125"/>
    </source>
</evidence>
<dbReference type="PANTHER" id="PTHR38839">
    <property type="entry name" value="TRANSCRIPTIONAL REGULATOR WHID-RELATED"/>
    <property type="match status" value="1"/>
</dbReference>
<keyword evidence="10 11" id="KW-0804">Transcription</keyword>
<gene>
    <name evidence="11" type="primary">whiB</name>
    <name evidence="14" type="ORF">SAMN05444583_106128</name>
</gene>
<comment type="subcellular location">
    <subcellularLocation>
        <location evidence="1 11">Cytoplasm</location>
    </subcellularLocation>
</comment>
<evidence type="ECO:0000259" key="13">
    <source>
        <dbReference type="PROSITE" id="PS51674"/>
    </source>
</evidence>
<dbReference type="Proteomes" id="UP000198677">
    <property type="component" value="Unassembled WGS sequence"/>
</dbReference>
<dbReference type="GO" id="GO:0035731">
    <property type="term" value="F:dinitrosyl-iron complex binding"/>
    <property type="evidence" value="ECO:0007669"/>
    <property type="project" value="UniProtKB-UniRule"/>
</dbReference>
<feature type="domain" description="4Fe-4S Wbl-type" evidence="13">
    <location>
        <begin position="35"/>
        <end position="94"/>
    </location>
</feature>
<keyword evidence="15" id="KW-1185">Reference proteome</keyword>
<dbReference type="PROSITE" id="PS51674">
    <property type="entry name" value="4FE4S_WBL"/>
    <property type="match status" value="1"/>
</dbReference>
<dbReference type="InterPro" id="IPR034768">
    <property type="entry name" value="4FE4S_WBL"/>
</dbReference>
<dbReference type="GO" id="GO:0046872">
    <property type="term" value="F:metal ion binding"/>
    <property type="evidence" value="ECO:0007669"/>
    <property type="project" value="UniProtKB-KW"/>
</dbReference>
<evidence type="ECO:0000313" key="15">
    <source>
        <dbReference type="Proteomes" id="UP000198677"/>
    </source>
</evidence>
<keyword evidence="3 11" id="KW-0004">4Fe-4S</keyword>
<evidence type="ECO:0000256" key="4">
    <source>
        <dbReference type="ARBA" id="ARBA00022723"/>
    </source>
</evidence>
<feature type="binding site" evidence="11">
    <location>
        <position position="61"/>
    </location>
    <ligand>
        <name>[4Fe-4S] cluster</name>
        <dbReference type="ChEBI" id="CHEBI:49883"/>
    </ligand>
</feature>
<keyword evidence="5 11" id="KW-0408">Iron</keyword>
<organism evidence="14 15">
    <name type="scientific">Rhodococcus maanshanensis</name>
    <dbReference type="NCBI Taxonomy" id="183556"/>
    <lineage>
        <taxon>Bacteria</taxon>
        <taxon>Bacillati</taxon>
        <taxon>Actinomycetota</taxon>
        <taxon>Actinomycetes</taxon>
        <taxon>Mycobacteriales</taxon>
        <taxon>Nocardiaceae</taxon>
        <taxon>Rhodococcus</taxon>
    </lineage>
</organism>
<dbReference type="GO" id="GO:0045892">
    <property type="term" value="P:negative regulation of DNA-templated transcription"/>
    <property type="evidence" value="ECO:0007669"/>
    <property type="project" value="TreeGrafter"/>
</dbReference>
<keyword evidence="7 11" id="KW-0805">Transcription regulation</keyword>
<dbReference type="PANTHER" id="PTHR38839:SF4">
    <property type="entry name" value="TRANSCRIPTIONAL REGULATOR WHIB"/>
    <property type="match status" value="1"/>
</dbReference>
<proteinExistence type="inferred from homology"/>
<comment type="function">
    <text evidence="11">Acts as a transcriptional regulator. Probably redox-responsive. The apo- but not holo-form probably binds DNA.</text>
</comment>
<dbReference type="GO" id="GO:0005737">
    <property type="term" value="C:cytoplasm"/>
    <property type="evidence" value="ECO:0007669"/>
    <property type="project" value="UniProtKB-SubCell"/>
</dbReference>
<evidence type="ECO:0000256" key="10">
    <source>
        <dbReference type="ARBA" id="ARBA00023163"/>
    </source>
</evidence>
<feature type="region of interest" description="Disordered" evidence="12">
    <location>
        <begin position="85"/>
        <end position="107"/>
    </location>
</feature>
<evidence type="ECO:0000256" key="11">
    <source>
        <dbReference type="HAMAP-Rule" id="MF_01479"/>
    </source>
</evidence>
<evidence type="ECO:0000256" key="3">
    <source>
        <dbReference type="ARBA" id="ARBA00022485"/>
    </source>
</evidence>
<comment type="PTM">
    <text evidence="11">The Fe-S cluster can be nitrosylated by nitric oxide (NO).</text>
</comment>
<keyword evidence="11" id="KW-0963">Cytoplasm</keyword>
<comment type="cofactor">
    <cofactor evidence="11">
        <name>[4Fe-4S] cluster</name>
        <dbReference type="ChEBI" id="CHEBI:49883"/>
    </cofactor>
    <text evidence="11">Binds 1 [4Fe-4S] cluster per subunit. Following nitrosylation of the [4Fe-4S] cluster binds 1 [4Fe-8(NO)] cluster per subunit.</text>
</comment>
<accession>A0A1H7MS04</accession>
<evidence type="ECO:0000256" key="5">
    <source>
        <dbReference type="ARBA" id="ARBA00023004"/>
    </source>
</evidence>
<evidence type="ECO:0000256" key="2">
    <source>
        <dbReference type="ARBA" id="ARBA00006597"/>
    </source>
</evidence>
<dbReference type="HAMAP" id="MF_01479">
    <property type="entry name" value="WhiB"/>
    <property type="match status" value="1"/>
</dbReference>
<feature type="binding site" evidence="11">
    <location>
        <position position="70"/>
    </location>
    <ligand>
        <name>[4Fe-4S] cluster</name>
        <dbReference type="ChEBI" id="CHEBI:49883"/>
    </ligand>
</feature>
<evidence type="ECO:0000256" key="7">
    <source>
        <dbReference type="ARBA" id="ARBA00023015"/>
    </source>
</evidence>
<keyword evidence="9 11" id="KW-1015">Disulfide bond</keyword>
<feature type="binding site" evidence="11">
    <location>
        <position position="36"/>
    </location>
    <ligand>
        <name>[4Fe-4S] cluster</name>
        <dbReference type="ChEBI" id="CHEBI:49883"/>
    </ligand>
</feature>
<evidence type="ECO:0000256" key="6">
    <source>
        <dbReference type="ARBA" id="ARBA00023014"/>
    </source>
</evidence>
<dbReference type="GO" id="GO:0045454">
    <property type="term" value="P:cell redox homeostasis"/>
    <property type="evidence" value="ECO:0007669"/>
    <property type="project" value="TreeGrafter"/>
</dbReference>
<dbReference type="Pfam" id="PF02467">
    <property type="entry name" value="Whib"/>
    <property type="match status" value="1"/>
</dbReference>
<dbReference type="InterPro" id="IPR003482">
    <property type="entry name" value="Whib"/>
</dbReference>
<dbReference type="RefSeq" id="WP_218019664.1">
    <property type="nucleotide sequence ID" value="NZ_FOAW01000006.1"/>
</dbReference>
<comment type="PTM">
    <text evidence="11">Upon Fe-S cluster removal intramolecular disulfide bonds are formed.</text>
</comment>
<sequence length="107" mass="11505">MTNAMAAGARTDLVQPAIRPPVGLGDNEGWRAGAQCAQSEPDEFFPDRCRPENVRAAKEVCHRCPVAAECLEYALGAAEPFGVWGGKTPRERRRMRSGRPIPGAAGD</sequence>
<dbReference type="AlphaFoldDB" id="A0A1H7MS04"/>
<evidence type="ECO:0000256" key="9">
    <source>
        <dbReference type="ARBA" id="ARBA00023157"/>
    </source>
</evidence>
<evidence type="ECO:0000313" key="14">
    <source>
        <dbReference type="EMBL" id="SEL14126.1"/>
    </source>
</evidence>
<dbReference type="EMBL" id="FOAW01000006">
    <property type="protein sequence ID" value="SEL14126.1"/>
    <property type="molecule type" value="Genomic_DNA"/>
</dbReference>
<dbReference type="GO" id="GO:0003677">
    <property type="term" value="F:DNA binding"/>
    <property type="evidence" value="ECO:0007669"/>
    <property type="project" value="UniProtKB-UniRule"/>
</dbReference>
<reference evidence="15" key="1">
    <citation type="submission" date="2016-10" db="EMBL/GenBank/DDBJ databases">
        <authorList>
            <person name="Varghese N."/>
            <person name="Submissions S."/>
        </authorList>
    </citation>
    <scope>NUCLEOTIDE SEQUENCE [LARGE SCALE GENOMIC DNA]</scope>
    <source>
        <strain evidence="15">DSM 44675</strain>
    </source>
</reference>
<keyword evidence="8 11" id="KW-0238">DNA-binding</keyword>
<keyword evidence="4 11" id="KW-0479">Metal-binding</keyword>
<evidence type="ECO:0000256" key="12">
    <source>
        <dbReference type="SAM" id="MobiDB-lite"/>
    </source>
</evidence>